<protein>
    <submittedName>
        <fullName evidence="1">Uncharacterized protein</fullName>
    </submittedName>
</protein>
<dbReference type="Proteomes" id="UP000317093">
    <property type="component" value="Chromosome"/>
</dbReference>
<organism evidence="1 2">
    <name type="scientific">Kolteria novifilia</name>
    <dbReference type="NCBI Taxonomy" id="2527975"/>
    <lineage>
        <taxon>Bacteria</taxon>
        <taxon>Pseudomonadati</taxon>
        <taxon>Planctomycetota</taxon>
        <taxon>Planctomycetia</taxon>
        <taxon>Kolteriales</taxon>
        <taxon>Kolteriaceae</taxon>
        <taxon>Kolteria</taxon>
    </lineage>
</organism>
<dbReference type="KEGG" id="knv:Pan216_03480"/>
<dbReference type="AlphaFoldDB" id="A0A518AXQ8"/>
<evidence type="ECO:0000313" key="1">
    <source>
        <dbReference type="EMBL" id="QDU59519.1"/>
    </source>
</evidence>
<accession>A0A518AXQ8</accession>
<name>A0A518AXQ8_9BACT</name>
<reference evidence="1 2" key="1">
    <citation type="submission" date="2019-02" db="EMBL/GenBank/DDBJ databases">
        <title>Deep-cultivation of Planctomycetes and their phenomic and genomic characterization uncovers novel biology.</title>
        <authorList>
            <person name="Wiegand S."/>
            <person name="Jogler M."/>
            <person name="Boedeker C."/>
            <person name="Pinto D."/>
            <person name="Vollmers J."/>
            <person name="Rivas-Marin E."/>
            <person name="Kohn T."/>
            <person name="Peeters S.H."/>
            <person name="Heuer A."/>
            <person name="Rast P."/>
            <person name="Oberbeckmann S."/>
            <person name="Bunk B."/>
            <person name="Jeske O."/>
            <person name="Meyerdierks A."/>
            <person name="Storesund J.E."/>
            <person name="Kallscheuer N."/>
            <person name="Luecker S."/>
            <person name="Lage O.M."/>
            <person name="Pohl T."/>
            <person name="Merkel B.J."/>
            <person name="Hornburger P."/>
            <person name="Mueller R.-W."/>
            <person name="Bruemmer F."/>
            <person name="Labrenz M."/>
            <person name="Spormann A.M."/>
            <person name="Op den Camp H."/>
            <person name="Overmann J."/>
            <person name="Amann R."/>
            <person name="Jetten M.S.M."/>
            <person name="Mascher T."/>
            <person name="Medema M.H."/>
            <person name="Devos D.P."/>
            <person name="Kaster A.-K."/>
            <person name="Ovreas L."/>
            <person name="Rohde M."/>
            <person name="Galperin M.Y."/>
            <person name="Jogler C."/>
        </authorList>
    </citation>
    <scope>NUCLEOTIDE SEQUENCE [LARGE SCALE GENOMIC DNA]</scope>
    <source>
        <strain evidence="1 2">Pan216</strain>
    </source>
</reference>
<proteinExistence type="predicted"/>
<keyword evidence="2" id="KW-1185">Reference proteome</keyword>
<gene>
    <name evidence="1" type="ORF">Pan216_03480</name>
</gene>
<evidence type="ECO:0000313" key="2">
    <source>
        <dbReference type="Proteomes" id="UP000317093"/>
    </source>
</evidence>
<dbReference type="EMBL" id="CP036279">
    <property type="protein sequence ID" value="QDU59519.1"/>
    <property type="molecule type" value="Genomic_DNA"/>
</dbReference>
<sequence length="236" mass="27545">MPPSSSWELERGLPSDPLCWFCGEAASKPYASNAVGCVVFSCDIFVSHNRDLSREETEGERVHVFNDCARICDRCVKYYHSQCADLDPTYLAHHREHAKRLYGDIANFETGLVSFEERAKDYPESEFGCWFHRYPWKGLRRRFRGLPLQHLFERGLRFKGEIVFDEPELSHFLDRFSSDDVPRWEVTDGFRWHVRRVFGVLDPKKQERFAAVRTEIADVTLADITERSGSVDENEE</sequence>
<dbReference type="RefSeq" id="WP_145253912.1">
    <property type="nucleotide sequence ID" value="NZ_CP036279.1"/>
</dbReference>